<evidence type="ECO:0000256" key="1">
    <source>
        <dbReference type="ARBA" id="ARBA00022723"/>
    </source>
</evidence>
<evidence type="ECO:0000256" key="3">
    <source>
        <dbReference type="SAM" id="SignalP"/>
    </source>
</evidence>
<dbReference type="PANTHER" id="PTHR11474:SF126">
    <property type="entry name" value="TYROSINASE-LIKE PROTEIN TYR-1-RELATED"/>
    <property type="match status" value="1"/>
</dbReference>
<accession>A0A6J8BZF0</accession>
<sequence length="273" mass="32033">MLVFFLLTLLLFNIGELVLSNIVNVELPSQFDECANRSSTARHQCILDVFDNRTDRIPLKKEDMKLILQQDCYWYPFKRVRRECRTLSQMERNELWDAIKALKKDTTSTHDEQCILFTMAQISLDGTDIILRLDDVMKIPPHTVMFTDKFLGNPWEIVKKGPFVYWKTIRGIPLKRDLVSKGSFITNEWIKKILAQESHSAISEPTVNEGFVFEKNHNFIHAAIGGRMNDFNTSSQEPAFWIHHSFIDSVWEKLKNIDGYSHYFTKNIYQYED</sequence>
<dbReference type="InterPro" id="IPR008922">
    <property type="entry name" value="Di-copper_centre_dom_sf"/>
</dbReference>
<reference evidence="5 6" key="1">
    <citation type="submission" date="2020-06" db="EMBL/GenBank/DDBJ databases">
        <authorList>
            <person name="Li R."/>
            <person name="Bekaert M."/>
        </authorList>
    </citation>
    <scope>NUCLEOTIDE SEQUENCE [LARGE SCALE GENOMIC DNA]</scope>
    <source>
        <strain evidence="6">wild</strain>
    </source>
</reference>
<keyword evidence="1" id="KW-0479">Metal-binding</keyword>
<evidence type="ECO:0000313" key="6">
    <source>
        <dbReference type="Proteomes" id="UP000507470"/>
    </source>
</evidence>
<dbReference type="InterPro" id="IPR002227">
    <property type="entry name" value="Tyrosinase_Cu-bd"/>
</dbReference>
<dbReference type="GO" id="GO:0004503">
    <property type="term" value="F:tyrosinase activity"/>
    <property type="evidence" value="ECO:0007669"/>
    <property type="project" value="UniProtKB-EC"/>
</dbReference>
<keyword evidence="2" id="KW-0186">Copper</keyword>
<protein>
    <submittedName>
        <fullName evidence="5">TYR</fullName>
        <ecNumber evidence="5">1.14.18.1</ecNumber>
    </submittedName>
</protein>
<dbReference type="EC" id="1.14.18.1" evidence="5"/>
<dbReference type="Gene3D" id="1.10.1280.10">
    <property type="entry name" value="Di-copper center containing domain from catechol oxidase"/>
    <property type="match status" value="1"/>
</dbReference>
<feature type="signal peptide" evidence="3">
    <location>
        <begin position="1"/>
        <end position="20"/>
    </location>
</feature>
<dbReference type="SUPFAM" id="SSF48056">
    <property type="entry name" value="Di-copper centre-containing domain"/>
    <property type="match status" value="1"/>
</dbReference>
<keyword evidence="3" id="KW-0732">Signal</keyword>
<dbReference type="PANTHER" id="PTHR11474">
    <property type="entry name" value="TYROSINASE FAMILY MEMBER"/>
    <property type="match status" value="1"/>
</dbReference>
<dbReference type="OrthoDB" id="6132182at2759"/>
<keyword evidence="5" id="KW-0560">Oxidoreductase</keyword>
<dbReference type="InterPro" id="IPR050316">
    <property type="entry name" value="Tyrosinase/Hemocyanin"/>
</dbReference>
<organism evidence="5 6">
    <name type="scientific">Mytilus coruscus</name>
    <name type="common">Sea mussel</name>
    <dbReference type="NCBI Taxonomy" id="42192"/>
    <lineage>
        <taxon>Eukaryota</taxon>
        <taxon>Metazoa</taxon>
        <taxon>Spiralia</taxon>
        <taxon>Lophotrochozoa</taxon>
        <taxon>Mollusca</taxon>
        <taxon>Bivalvia</taxon>
        <taxon>Autobranchia</taxon>
        <taxon>Pteriomorphia</taxon>
        <taxon>Mytilida</taxon>
        <taxon>Mytiloidea</taxon>
        <taxon>Mytilidae</taxon>
        <taxon>Mytilinae</taxon>
        <taxon>Mytilus</taxon>
    </lineage>
</organism>
<dbReference type="EMBL" id="CACVKT020004337">
    <property type="protein sequence ID" value="CAC5389448.1"/>
    <property type="molecule type" value="Genomic_DNA"/>
</dbReference>
<dbReference type="Pfam" id="PF00264">
    <property type="entry name" value="Tyrosinase"/>
    <property type="match status" value="1"/>
</dbReference>
<feature type="domain" description="Tyrosinase copper-binding" evidence="4">
    <location>
        <begin position="186"/>
        <end position="253"/>
    </location>
</feature>
<dbReference type="AlphaFoldDB" id="A0A6J8BZF0"/>
<gene>
    <name evidence="5" type="ORF">MCOR_24611</name>
</gene>
<dbReference type="GO" id="GO:0046872">
    <property type="term" value="F:metal ion binding"/>
    <property type="evidence" value="ECO:0007669"/>
    <property type="project" value="UniProtKB-KW"/>
</dbReference>
<name>A0A6J8BZF0_MYTCO</name>
<proteinExistence type="predicted"/>
<dbReference type="Proteomes" id="UP000507470">
    <property type="component" value="Unassembled WGS sequence"/>
</dbReference>
<feature type="chain" id="PRO_5026748608" evidence="3">
    <location>
        <begin position="21"/>
        <end position="273"/>
    </location>
</feature>
<evidence type="ECO:0000313" key="5">
    <source>
        <dbReference type="EMBL" id="CAC5389448.1"/>
    </source>
</evidence>
<keyword evidence="6" id="KW-1185">Reference proteome</keyword>
<evidence type="ECO:0000256" key="2">
    <source>
        <dbReference type="ARBA" id="ARBA00023008"/>
    </source>
</evidence>
<evidence type="ECO:0000259" key="4">
    <source>
        <dbReference type="Pfam" id="PF00264"/>
    </source>
</evidence>